<dbReference type="Proteomes" id="UP000008064">
    <property type="component" value="Unassembled WGS sequence"/>
</dbReference>
<name>F8NZI5_SERL9</name>
<dbReference type="PANTHER" id="PTHR43798:SF20">
    <property type="entry name" value="2-SUCCINYL-6-HYDROXY-2,4-CYCLOHEXADIENE-1-CARBOXYLATE SYNTHASE-RELATED"/>
    <property type="match status" value="1"/>
</dbReference>
<reference evidence="2" key="1">
    <citation type="submission" date="2011-04" db="EMBL/GenBank/DDBJ databases">
        <title>Evolution of plant cell wall degrading machinery underlies the functional diversity of forest fungi.</title>
        <authorList>
            <consortium name="US DOE Joint Genome Institute (JGI-PGF)"/>
            <person name="Eastwood D.C."/>
            <person name="Floudas D."/>
            <person name="Binder M."/>
            <person name="Majcherczyk A."/>
            <person name="Schneider P."/>
            <person name="Aerts A."/>
            <person name="Asiegbu F.O."/>
            <person name="Baker S.E."/>
            <person name="Barry K."/>
            <person name="Bendiksby M."/>
            <person name="Blumentritt M."/>
            <person name="Coutinho P.M."/>
            <person name="Cullen D."/>
            <person name="Cullen D."/>
            <person name="Gathman A."/>
            <person name="Goodell B."/>
            <person name="Henrissat B."/>
            <person name="Ihrmark K."/>
            <person name="Kauserud H."/>
            <person name="Kohler A."/>
            <person name="LaButti K."/>
            <person name="Lapidus A."/>
            <person name="Lavin J.L."/>
            <person name="Lee Y.-H."/>
            <person name="Lindquist E."/>
            <person name="Lilly W."/>
            <person name="Lucas S."/>
            <person name="Morin E."/>
            <person name="Murat C."/>
            <person name="Oguiza J.A."/>
            <person name="Park J."/>
            <person name="Pisabarro A.G."/>
            <person name="Riley R."/>
            <person name="Rosling A."/>
            <person name="Salamov A."/>
            <person name="Schmidt O."/>
            <person name="Schmutz J."/>
            <person name="Skrede I."/>
            <person name="Stenlid J."/>
            <person name="Wiebenga A."/>
            <person name="Xie X."/>
            <person name="Kues U."/>
            <person name="Hibbett D.S."/>
            <person name="Hoffmeister D."/>
            <person name="Hogberg N."/>
            <person name="Martin F."/>
            <person name="Grigoriev I.V."/>
            <person name="Watkinson S.C."/>
        </authorList>
    </citation>
    <scope>NUCLEOTIDE SEQUENCE</scope>
    <source>
        <strain evidence="2">S7.9</strain>
    </source>
</reference>
<dbReference type="InterPro" id="IPR000073">
    <property type="entry name" value="AB_hydrolase_1"/>
</dbReference>
<accession>F8NZI5</accession>
<feature type="domain" description="AB hydrolase-1" evidence="1">
    <location>
        <begin position="36"/>
        <end position="281"/>
    </location>
</feature>
<dbReference type="SUPFAM" id="SSF53474">
    <property type="entry name" value="alpha/beta-Hydrolases"/>
    <property type="match status" value="1"/>
</dbReference>
<dbReference type="InterPro" id="IPR050266">
    <property type="entry name" value="AB_hydrolase_sf"/>
</dbReference>
<feature type="non-terminal residue" evidence="2">
    <location>
        <position position="300"/>
    </location>
</feature>
<dbReference type="Pfam" id="PF12697">
    <property type="entry name" value="Abhydrolase_6"/>
    <property type="match status" value="1"/>
</dbReference>
<protein>
    <recommendedName>
        <fullName evidence="1">AB hydrolase-1 domain-containing protein</fullName>
    </recommendedName>
</protein>
<dbReference type="AlphaFoldDB" id="F8NZI5"/>
<dbReference type="OrthoDB" id="408373at2759"/>
<dbReference type="RefSeq" id="XP_007319767.1">
    <property type="nucleotide sequence ID" value="XM_007319705.1"/>
</dbReference>
<dbReference type="KEGG" id="sla:SERLADRAFT_470610"/>
<evidence type="ECO:0000313" key="2">
    <source>
        <dbReference type="EMBL" id="EGO24005.1"/>
    </source>
</evidence>
<dbReference type="GO" id="GO:0016020">
    <property type="term" value="C:membrane"/>
    <property type="evidence" value="ECO:0007669"/>
    <property type="project" value="TreeGrafter"/>
</dbReference>
<sequence>MSTPYSAFDATAKIVTSADGTHIYTDAVGDPSMPAILCLHGFSLSSVVYDNLFIDPTWKDNFYLIRYDIRGHGRSDKPEDDAAWQTERFAEDFLAVVAEYQVHQPFVMGWSYGGAVIADILTVCSSTFISGVIYIAPLPYLEVVPQIASSYAVEMLSNMSQTEDVNAFQIGVQGFVRAFVSPDNFLNPIAFPKRLQHACLGDAMSQPRVCASKSLGRTQSNTGVLRAGKDELPMLLITGKYDMLLASQPIQNVLVQWRGSRVVEMETGHMPWWEAPKEFNDVAIGWIKEVLSNGSKREEM</sequence>
<dbReference type="Gene3D" id="3.40.50.1820">
    <property type="entry name" value="alpha/beta hydrolase"/>
    <property type="match status" value="1"/>
</dbReference>
<dbReference type="PANTHER" id="PTHR43798">
    <property type="entry name" value="MONOACYLGLYCEROL LIPASE"/>
    <property type="match status" value="1"/>
</dbReference>
<proteinExistence type="predicted"/>
<organism>
    <name type="scientific">Serpula lacrymans var. lacrymans (strain S7.9)</name>
    <name type="common">Dry rot fungus</name>
    <dbReference type="NCBI Taxonomy" id="578457"/>
    <lineage>
        <taxon>Eukaryota</taxon>
        <taxon>Fungi</taxon>
        <taxon>Dikarya</taxon>
        <taxon>Basidiomycota</taxon>
        <taxon>Agaricomycotina</taxon>
        <taxon>Agaricomycetes</taxon>
        <taxon>Agaricomycetidae</taxon>
        <taxon>Boletales</taxon>
        <taxon>Coniophorineae</taxon>
        <taxon>Serpulaceae</taxon>
        <taxon>Serpula</taxon>
    </lineage>
</organism>
<evidence type="ECO:0000259" key="1">
    <source>
        <dbReference type="Pfam" id="PF12697"/>
    </source>
</evidence>
<dbReference type="GeneID" id="18819785"/>
<dbReference type="EMBL" id="GL945435">
    <property type="protein sequence ID" value="EGO24005.1"/>
    <property type="molecule type" value="Genomic_DNA"/>
</dbReference>
<dbReference type="HOGENOM" id="CLU_020336_18_1_1"/>
<dbReference type="InterPro" id="IPR029058">
    <property type="entry name" value="AB_hydrolase_fold"/>
</dbReference>
<gene>
    <name evidence="2" type="ORF">SERLADRAFT_470610</name>
</gene>